<dbReference type="InterPro" id="IPR003653">
    <property type="entry name" value="Peptidase_C48_C"/>
</dbReference>
<feature type="region of interest" description="Disordered" evidence="5">
    <location>
        <begin position="90"/>
        <end position="129"/>
    </location>
</feature>
<proteinExistence type="inferred from homology"/>
<dbReference type="PANTHER" id="PTHR12606:SF141">
    <property type="entry name" value="GH15225P-RELATED"/>
    <property type="match status" value="1"/>
</dbReference>
<dbReference type="SUPFAM" id="SSF54001">
    <property type="entry name" value="Cysteine proteinases"/>
    <property type="match status" value="1"/>
</dbReference>
<comment type="similarity">
    <text evidence="1">Belongs to the peptidase C48 family.</text>
</comment>
<protein>
    <recommendedName>
        <fullName evidence="6">Ubiquitin-like protease family profile domain-containing protein</fullName>
    </recommendedName>
</protein>
<name>A0A8H7UDH2_MORIS</name>
<dbReference type="AlphaFoldDB" id="A0A8H7UDH2"/>
<evidence type="ECO:0000313" key="8">
    <source>
        <dbReference type="Proteomes" id="UP000654370"/>
    </source>
</evidence>
<dbReference type="GO" id="GO:0006508">
    <property type="term" value="P:proteolysis"/>
    <property type="evidence" value="ECO:0007669"/>
    <property type="project" value="UniProtKB-KW"/>
</dbReference>
<dbReference type="InterPro" id="IPR038765">
    <property type="entry name" value="Papain-like_cys_pep_sf"/>
</dbReference>
<dbReference type="Proteomes" id="UP000654370">
    <property type="component" value="Unassembled WGS sequence"/>
</dbReference>
<evidence type="ECO:0000256" key="1">
    <source>
        <dbReference type="ARBA" id="ARBA00005234"/>
    </source>
</evidence>
<evidence type="ECO:0000256" key="3">
    <source>
        <dbReference type="ARBA" id="ARBA00022801"/>
    </source>
</evidence>
<evidence type="ECO:0000313" key="7">
    <source>
        <dbReference type="EMBL" id="KAG2175464.1"/>
    </source>
</evidence>
<feature type="compositionally biased region" description="Basic and acidic residues" evidence="5">
    <location>
        <begin position="120"/>
        <end position="129"/>
    </location>
</feature>
<reference evidence="7" key="1">
    <citation type="submission" date="2020-12" db="EMBL/GenBank/DDBJ databases">
        <title>Metabolic potential, ecology and presence of endohyphal bacteria is reflected in genomic diversity of Mucoromycotina.</title>
        <authorList>
            <person name="Muszewska A."/>
            <person name="Okrasinska A."/>
            <person name="Steczkiewicz K."/>
            <person name="Drgas O."/>
            <person name="Orlowska M."/>
            <person name="Perlinska-Lenart U."/>
            <person name="Aleksandrzak-Piekarczyk T."/>
            <person name="Szatraj K."/>
            <person name="Zielenkiewicz U."/>
            <person name="Pilsyk S."/>
            <person name="Malc E."/>
            <person name="Mieczkowski P."/>
            <person name="Kruszewska J.S."/>
            <person name="Biernat P."/>
            <person name="Pawlowska J."/>
        </authorList>
    </citation>
    <scope>NUCLEOTIDE SEQUENCE</scope>
    <source>
        <strain evidence="7">WA0000067209</strain>
    </source>
</reference>
<dbReference type="GO" id="GO:0060255">
    <property type="term" value="P:regulation of macromolecule metabolic process"/>
    <property type="evidence" value="ECO:0007669"/>
    <property type="project" value="UniProtKB-ARBA"/>
</dbReference>
<dbReference type="GO" id="GO:0016929">
    <property type="term" value="F:deSUMOylase activity"/>
    <property type="evidence" value="ECO:0007669"/>
    <property type="project" value="TreeGrafter"/>
</dbReference>
<dbReference type="FunFam" id="3.40.395.10:FF:000001">
    <property type="entry name" value="Sentrin-specific protease 1"/>
    <property type="match status" value="1"/>
</dbReference>
<dbReference type="Pfam" id="PF02902">
    <property type="entry name" value="Peptidase_C48"/>
    <property type="match status" value="1"/>
</dbReference>
<keyword evidence="8" id="KW-1185">Reference proteome</keyword>
<dbReference type="GO" id="GO:0016926">
    <property type="term" value="P:protein desumoylation"/>
    <property type="evidence" value="ECO:0007669"/>
    <property type="project" value="TreeGrafter"/>
</dbReference>
<dbReference type="GO" id="GO:0005634">
    <property type="term" value="C:nucleus"/>
    <property type="evidence" value="ECO:0007669"/>
    <property type="project" value="TreeGrafter"/>
</dbReference>
<dbReference type="GO" id="GO:0080090">
    <property type="term" value="P:regulation of primary metabolic process"/>
    <property type="evidence" value="ECO:0007669"/>
    <property type="project" value="UniProtKB-ARBA"/>
</dbReference>
<evidence type="ECO:0000256" key="4">
    <source>
        <dbReference type="ARBA" id="ARBA00022807"/>
    </source>
</evidence>
<feature type="domain" description="Ubiquitin-like protease family profile" evidence="6">
    <location>
        <begin position="226"/>
        <end position="389"/>
    </location>
</feature>
<comment type="caution">
    <text evidence="7">The sequence shown here is derived from an EMBL/GenBank/DDBJ whole genome shotgun (WGS) entry which is preliminary data.</text>
</comment>
<keyword evidence="4" id="KW-0788">Thiol protease</keyword>
<keyword evidence="2" id="KW-0645">Protease</keyword>
<evidence type="ECO:0000259" key="6">
    <source>
        <dbReference type="PROSITE" id="PS50600"/>
    </source>
</evidence>
<evidence type="ECO:0000256" key="5">
    <source>
        <dbReference type="SAM" id="MobiDB-lite"/>
    </source>
</evidence>
<dbReference type="Gene3D" id="3.40.395.10">
    <property type="entry name" value="Adenoviral Proteinase, Chain A"/>
    <property type="match status" value="1"/>
</dbReference>
<sequence>MAGEDQQYFSLLALVYQLDAYYFPKDELKNGRKRSHPSEMAGDSIDNPIEILEETASKAGANNANTSSVPTSILARSIYDEFYSPKSTFKPTVTKNERPNRYSRFNTGSPQPSPTMPKAIKAEPTDEKDSFVEDSLDAMVKEIRDLLLDNRKSPVSVVQQSTTLQKQHIPSQYRDSIYPYPKFDDLYEKTAIPPKGLIKLDNQQKQLAQDILSGLNGFEPKTIRTANVGLQDIRKLLPDTWLNDEVINFYMELISERGQRNDKYPTVHCFNTFFCSTLLDAGYAKIRRWTKRVDIFAKDMVLMPVNSSLHWTLAVFDFRKKQLAIYDSLGGKNMRLAKALLNYLEEEHMDKKKSAYDTSEWKLHMPMDIPHQKNGDDCGVFACTFAERVSRDQDFDFTQNDMIDLRLNMVFEIIQKRLLIS</sequence>
<accession>A0A8H7UDH2</accession>
<gene>
    <name evidence="7" type="ORF">INT43_001111</name>
</gene>
<evidence type="ECO:0000256" key="2">
    <source>
        <dbReference type="ARBA" id="ARBA00022670"/>
    </source>
</evidence>
<dbReference type="PANTHER" id="PTHR12606">
    <property type="entry name" value="SENTRIN/SUMO-SPECIFIC PROTEASE"/>
    <property type="match status" value="1"/>
</dbReference>
<organism evidence="7 8">
    <name type="scientific">Mortierella isabellina</name>
    <name type="common">Filamentous fungus</name>
    <name type="synonym">Umbelopsis isabellina</name>
    <dbReference type="NCBI Taxonomy" id="91625"/>
    <lineage>
        <taxon>Eukaryota</taxon>
        <taxon>Fungi</taxon>
        <taxon>Fungi incertae sedis</taxon>
        <taxon>Mucoromycota</taxon>
        <taxon>Mucoromycotina</taxon>
        <taxon>Umbelopsidomycetes</taxon>
        <taxon>Umbelopsidales</taxon>
        <taxon>Umbelopsidaceae</taxon>
        <taxon>Umbelopsis</taxon>
    </lineage>
</organism>
<dbReference type="EMBL" id="JAEPQZ010000011">
    <property type="protein sequence ID" value="KAG2175464.1"/>
    <property type="molecule type" value="Genomic_DNA"/>
</dbReference>
<keyword evidence="3" id="KW-0378">Hydrolase</keyword>
<dbReference type="OrthoDB" id="1939479at2759"/>
<dbReference type="PROSITE" id="PS50600">
    <property type="entry name" value="ULP_PROTEASE"/>
    <property type="match status" value="1"/>
</dbReference>